<accession>A0A642UM16</accession>
<name>A0A642UM16_DIURU</name>
<comment type="catalytic activity">
    <reaction evidence="5">
        <text>pretRNA = a 3'-half-tRNA molecule with a 5'-OH end + a 5'-half-tRNA molecule with a 2',3'-cyclic phosphate end + an intron with a 2',3'-cyclic phosphate and a 5'-hydroxyl terminus.</text>
        <dbReference type="EC" id="4.6.1.16"/>
    </reaction>
</comment>
<evidence type="ECO:0000256" key="4">
    <source>
        <dbReference type="ARBA" id="ARBA00023239"/>
    </source>
</evidence>
<dbReference type="AlphaFoldDB" id="A0A642UM16"/>
<dbReference type="InterPro" id="IPR016690">
    <property type="entry name" value="TSEN34"/>
</dbReference>
<proteinExistence type="inferred from homology"/>
<organism evidence="9 10">
    <name type="scientific">Diutina rugosa</name>
    <name type="common">Yeast</name>
    <name type="synonym">Candida rugosa</name>
    <dbReference type="NCBI Taxonomy" id="5481"/>
    <lineage>
        <taxon>Eukaryota</taxon>
        <taxon>Fungi</taxon>
        <taxon>Dikarya</taxon>
        <taxon>Ascomycota</taxon>
        <taxon>Saccharomycotina</taxon>
        <taxon>Pichiomycetes</taxon>
        <taxon>Debaryomycetaceae</taxon>
        <taxon>Diutina</taxon>
    </lineage>
</organism>
<evidence type="ECO:0000259" key="7">
    <source>
        <dbReference type="Pfam" id="PF01974"/>
    </source>
</evidence>
<dbReference type="InterPro" id="IPR011856">
    <property type="entry name" value="tRNA_endonuc-like_dom_sf"/>
</dbReference>
<dbReference type="GeneID" id="54783003"/>
<feature type="active site" evidence="6">
    <location>
        <position position="163"/>
    </location>
</feature>
<evidence type="ECO:0000313" key="9">
    <source>
        <dbReference type="EMBL" id="KAA8899330.1"/>
    </source>
</evidence>
<feature type="domain" description="TSEN34 N-terminal" evidence="8">
    <location>
        <begin position="8"/>
        <end position="70"/>
    </location>
</feature>
<dbReference type="Pfam" id="PF01974">
    <property type="entry name" value="tRNA_int_endo"/>
    <property type="match status" value="1"/>
</dbReference>
<reference evidence="9 10" key="1">
    <citation type="submission" date="2019-07" db="EMBL/GenBank/DDBJ databases">
        <title>Genome assembly of two rare yeast pathogens: Diutina rugosa and Trichomonascus ciferrii.</title>
        <authorList>
            <person name="Mixao V."/>
            <person name="Saus E."/>
            <person name="Hansen A."/>
            <person name="Lass-Flor C."/>
            <person name="Gabaldon T."/>
        </authorList>
    </citation>
    <scope>NUCLEOTIDE SEQUENCE [LARGE SCALE GENOMIC DNA]</scope>
    <source>
        <strain evidence="9 10">CBS 613</strain>
    </source>
</reference>
<evidence type="ECO:0000313" key="10">
    <source>
        <dbReference type="Proteomes" id="UP000449547"/>
    </source>
</evidence>
<dbReference type="CDD" id="cd22363">
    <property type="entry name" value="tRNA-intron_lyase_C"/>
    <property type="match status" value="1"/>
</dbReference>
<dbReference type="GO" id="GO:0000379">
    <property type="term" value="P:tRNA-type intron splice site recognition and cleavage"/>
    <property type="evidence" value="ECO:0007669"/>
    <property type="project" value="InterPro"/>
</dbReference>
<dbReference type="EC" id="4.6.1.16" evidence="2"/>
<dbReference type="Proteomes" id="UP000449547">
    <property type="component" value="Unassembled WGS sequence"/>
</dbReference>
<dbReference type="GO" id="GO:0000213">
    <property type="term" value="F:tRNA-intron lyase activity"/>
    <property type="evidence" value="ECO:0007669"/>
    <property type="project" value="UniProtKB-EC"/>
</dbReference>
<dbReference type="InterPro" id="IPR059049">
    <property type="entry name" value="TSEN34_N"/>
</dbReference>
<feature type="active site" evidence="6">
    <location>
        <position position="171"/>
    </location>
</feature>
<protein>
    <recommendedName>
        <fullName evidence="2">tRNA-intron lyase</fullName>
        <ecNumber evidence="2">4.6.1.16</ecNumber>
    </recommendedName>
</protein>
<dbReference type="InterPro" id="IPR036167">
    <property type="entry name" value="tRNA_intron_Endo_cat-like_sf"/>
</dbReference>
<dbReference type="PANTHER" id="PTHR13070">
    <property type="entry name" value="TRNA-SPLICING ENDONUCLEASE SUBUNIT SEN34-RELATED"/>
    <property type="match status" value="1"/>
</dbReference>
<dbReference type="Gene3D" id="3.40.1350.10">
    <property type="match status" value="1"/>
</dbReference>
<keyword evidence="3" id="KW-0819">tRNA processing</keyword>
<feature type="domain" description="tRNA intron endonuclease catalytic" evidence="7">
    <location>
        <begin position="132"/>
        <end position="203"/>
    </location>
</feature>
<evidence type="ECO:0000256" key="3">
    <source>
        <dbReference type="ARBA" id="ARBA00022694"/>
    </source>
</evidence>
<comment type="caution">
    <text evidence="9">The sequence shown here is derived from an EMBL/GenBank/DDBJ whole genome shotgun (WGS) entry which is preliminary data.</text>
</comment>
<evidence type="ECO:0000256" key="5">
    <source>
        <dbReference type="ARBA" id="ARBA00034031"/>
    </source>
</evidence>
<dbReference type="VEuPathDB" id="FungiDB:DIURU_004352"/>
<dbReference type="OrthoDB" id="48041at2759"/>
<evidence type="ECO:0000259" key="8">
    <source>
        <dbReference type="Pfam" id="PF26577"/>
    </source>
</evidence>
<evidence type="ECO:0000256" key="2">
    <source>
        <dbReference type="ARBA" id="ARBA00012573"/>
    </source>
</evidence>
<dbReference type="EMBL" id="SWFT01000124">
    <property type="protein sequence ID" value="KAA8899330.1"/>
    <property type="molecule type" value="Genomic_DNA"/>
</dbReference>
<dbReference type="InterPro" id="IPR006677">
    <property type="entry name" value="tRNA_intron_Endonuc_cat-like"/>
</dbReference>
<dbReference type="Pfam" id="PF26577">
    <property type="entry name" value="TSEN34_N"/>
    <property type="match status" value="1"/>
</dbReference>
<keyword evidence="10" id="KW-1185">Reference proteome</keyword>
<evidence type="ECO:0000256" key="1">
    <source>
        <dbReference type="ARBA" id="ARBA00008078"/>
    </source>
</evidence>
<dbReference type="GO" id="GO:0000214">
    <property type="term" value="C:tRNA-intron endonuclease complex"/>
    <property type="evidence" value="ECO:0007669"/>
    <property type="project" value="InterPro"/>
</dbReference>
<sequence>MITLPVVNDHDVLVFRVEDVRALRHHGVCATFMGTLSHYQQQNVFMSVPMRLMIWEALWLVHHQIAQLVDYKHYRTVHPSTQPSKIDNGSMVVIDDDEAESDKELLEQHTINAQQLAQRFINAHPQYTPQRFITEFWNYVHLKDQYQFYISPGLKFGGDLVCYPGDPLKYHSYAVVRYAVANLMDLVVAGRLATSVKKTILLIDDAEEDTSTENGLEQLSKPRAKRTFSIEWAGFG</sequence>
<dbReference type="PANTHER" id="PTHR13070:SF0">
    <property type="entry name" value="TRNA-SPLICING ENDONUCLEASE SUBUNIT SEN34"/>
    <property type="match status" value="1"/>
</dbReference>
<evidence type="ECO:0000256" key="6">
    <source>
        <dbReference type="PIRSR" id="PIRSR017250-50"/>
    </source>
</evidence>
<dbReference type="PIRSF" id="PIRSF017250">
    <property type="entry name" value="tRNA_splic_SEN34"/>
    <property type="match status" value="1"/>
</dbReference>
<keyword evidence="4" id="KW-0456">Lyase</keyword>
<dbReference type="GO" id="GO:0003676">
    <property type="term" value="F:nucleic acid binding"/>
    <property type="evidence" value="ECO:0007669"/>
    <property type="project" value="InterPro"/>
</dbReference>
<dbReference type="OMA" id="RTFSLEW"/>
<feature type="active site" evidence="6">
    <location>
        <position position="198"/>
    </location>
</feature>
<dbReference type="SUPFAM" id="SSF53032">
    <property type="entry name" value="tRNA-intron endonuclease catalytic domain-like"/>
    <property type="match status" value="1"/>
</dbReference>
<gene>
    <name evidence="9" type="ORF">DIURU_004352</name>
</gene>
<dbReference type="RefSeq" id="XP_034010844.1">
    <property type="nucleotide sequence ID" value="XM_034157216.1"/>
</dbReference>
<comment type="similarity">
    <text evidence="1">Belongs to the tRNA-intron endonuclease family.</text>
</comment>